<name>A0A086K0F7_TOXGO</name>
<dbReference type="VEuPathDB" id="ToxoDB:TGP89_218195"/>
<evidence type="ECO:0000313" key="2">
    <source>
        <dbReference type="EMBL" id="KFG37875.1"/>
    </source>
</evidence>
<gene>
    <name evidence="2" type="ORF">TGP89_218195</name>
</gene>
<evidence type="ECO:0000256" key="1">
    <source>
        <dbReference type="SAM" id="MobiDB-lite"/>
    </source>
</evidence>
<dbReference type="EMBL" id="AEYI02001400">
    <property type="protein sequence ID" value="KFG37875.1"/>
    <property type="molecule type" value="Genomic_DNA"/>
</dbReference>
<accession>A0A086K0F7</accession>
<sequence>MGHTTTHFSTQAWTTHRPQLFPLLVISFRFSDRRAGRLEPRRSARDSFSPRRRRRLSGLATTGGGRLPPCCSFENAFDMSSFPSHSLRFPWNSSTSLLGGKKSTFLAANLNAGGRQFDIARTATHASLRLVRPFTRWRALTVETIGNNDATSVVQRPWCDSFRRPRCFLFFEIFFLPS</sequence>
<dbReference type="Proteomes" id="UP000028828">
    <property type="component" value="Unassembled WGS sequence"/>
</dbReference>
<reference evidence="2 3" key="1">
    <citation type="submission" date="2014-03" db="EMBL/GenBank/DDBJ databases">
        <authorList>
            <person name="Sibley D."/>
            <person name="Venepally P."/>
            <person name="Karamycheva S."/>
            <person name="Hadjithomas M."/>
            <person name="Khan A."/>
            <person name="Brunk B."/>
            <person name="Roos D."/>
            <person name="Caler E."/>
            <person name="Lorenzi H."/>
        </authorList>
    </citation>
    <scope>NUCLEOTIDE SEQUENCE [LARGE SCALE GENOMIC DNA]</scope>
    <source>
        <strain evidence="3">p89</strain>
    </source>
</reference>
<proteinExistence type="predicted"/>
<comment type="caution">
    <text evidence="2">The sequence shown here is derived from an EMBL/GenBank/DDBJ whole genome shotgun (WGS) entry which is preliminary data.</text>
</comment>
<organism evidence="2 3">
    <name type="scientific">Toxoplasma gondii p89</name>
    <dbReference type="NCBI Taxonomy" id="943119"/>
    <lineage>
        <taxon>Eukaryota</taxon>
        <taxon>Sar</taxon>
        <taxon>Alveolata</taxon>
        <taxon>Apicomplexa</taxon>
        <taxon>Conoidasida</taxon>
        <taxon>Coccidia</taxon>
        <taxon>Eucoccidiorida</taxon>
        <taxon>Eimeriorina</taxon>
        <taxon>Sarcocystidae</taxon>
        <taxon>Toxoplasma</taxon>
    </lineage>
</organism>
<dbReference type="AlphaFoldDB" id="A0A086K0F7"/>
<feature type="compositionally biased region" description="Basic and acidic residues" evidence="1">
    <location>
        <begin position="39"/>
        <end position="49"/>
    </location>
</feature>
<protein>
    <submittedName>
        <fullName evidence="2">Uncharacterized protein</fullName>
    </submittedName>
</protein>
<feature type="region of interest" description="Disordered" evidence="1">
    <location>
        <begin position="39"/>
        <end position="62"/>
    </location>
</feature>
<evidence type="ECO:0000313" key="3">
    <source>
        <dbReference type="Proteomes" id="UP000028828"/>
    </source>
</evidence>